<keyword evidence="4" id="KW-1185">Reference proteome</keyword>
<sequence length="198" mass="22710">MKSRLNLYTQEFRPRREWGTLPQILLAWGLISLLLLSYGLYSHWQHQRQSRQLAQLQGQLTVVKAEASRLEAQLAKHQPSPALVASLKEKQLRADGMQLMLQRLDQLAPERVQSYADLLADLAQIMSPKLSLERIQVEQERVSLAGETQSSQEVPAWVERFKQTHTLSGKQFSELALSRDKEGRLLFELRGTPQEKAQ</sequence>
<organism evidence="3 4">
    <name type="scientific">Aeromonas simiae</name>
    <dbReference type="NCBI Taxonomy" id="218936"/>
    <lineage>
        <taxon>Bacteria</taxon>
        <taxon>Pseudomonadati</taxon>
        <taxon>Pseudomonadota</taxon>
        <taxon>Gammaproteobacteria</taxon>
        <taxon>Aeromonadales</taxon>
        <taxon>Aeromonadaceae</taxon>
        <taxon>Aeromonas</taxon>
    </lineage>
</organism>
<keyword evidence="2" id="KW-0812">Transmembrane</keyword>
<dbReference type="EMBL" id="CP040449">
    <property type="protein sequence ID" value="QFI55864.1"/>
    <property type="molecule type" value="Genomic_DNA"/>
</dbReference>
<evidence type="ECO:0000313" key="4">
    <source>
        <dbReference type="Proteomes" id="UP000594034"/>
    </source>
</evidence>
<accession>A0A5J6WZW4</accession>
<proteinExistence type="predicted"/>
<dbReference type="KEGG" id="asim:FE240_14920"/>
<dbReference type="Proteomes" id="UP000594034">
    <property type="component" value="Chromosome"/>
</dbReference>
<evidence type="ECO:0000256" key="2">
    <source>
        <dbReference type="SAM" id="Phobius"/>
    </source>
</evidence>
<evidence type="ECO:0000256" key="1">
    <source>
        <dbReference type="SAM" id="Coils"/>
    </source>
</evidence>
<name>A0A5J6WZW4_9GAMM</name>
<dbReference type="Pfam" id="PF05137">
    <property type="entry name" value="PilN"/>
    <property type="match status" value="1"/>
</dbReference>
<gene>
    <name evidence="3" type="ORF">FE240_14920</name>
</gene>
<protein>
    <submittedName>
        <fullName evidence="3">MSHA biogenesis protein MshI</fullName>
    </submittedName>
</protein>
<feature type="transmembrane region" description="Helical" evidence="2">
    <location>
        <begin position="20"/>
        <end position="41"/>
    </location>
</feature>
<keyword evidence="2" id="KW-1133">Transmembrane helix</keyword>
<keyword evidence="1" id="KW-0175">Coiled coil</keyword>
<feature type="coiled-coil region" evidence="1">
    <location>
        <begin position="46"/>
        <end position="73"/>
    </location>
</feature>
<dbReference type="RefSeq" id="WP_193002011.1">
    <property type="nucleotide sequence ID" value="NZ_CP040449.1"/>
</dbReference>
<reference evidence="3 4" key="1">
    <citation type="submission" date="2019-05" db="EMBL/GenBank/DDBJ databases">
        <title>OXA-830, a novel chromosomally encoded expanded-spectrum class D beta-lactamase in Aeromonas simiae.</title>
        <authorList>
            <person name="Zhou W."/>
            <person name="Chen Q."/>
        </authorList>
    </citation>
    <scope>NUCLEOTIDE SEQUENCE [LARGE SCALE GENOMIC DNA]</scope>
    <source>
        <strain evidence="3 4">A6</strain>
    </source>
</reference>
<dbReference type="InterPro" id="IPR007813">
    <property type="entry name" value="PilN"/>
</dbReference>
<evidence type="ECO:0000313" key="3">
    <source>
        <dbReference type="EMBL" id="QFI55864.1"/>
    </source>
</evidence>
<keyword evidence="2" id="KW-0472">Membrane</keyword>
<dbReference type="AlphaFoldDB" id="A0A5J6WZW4"/>